<accession>A0ABV9Q217</accession>
<name>A0ABV9Q217_9BACL</name>
<reference evidence="2" key="1">
    <citation type="journal article" date="2019" name="Int. J. Syst. Evol. Microbiol.">
        <title>The Global Catalogue of Microorganisms (GCM) 10K type strain sequencing project: providing services to taxonomists for standard genome sequencing and annotation.</title>
        <authorList>
            <consortium name="The Broad Institute Genomics Platform"/>
            <consortium name="The Broad Institute Genome Sequencing Center for Infectious Disease"/>
            <person name="Wu L."/>
            <person name="Ma J."/>
        </authorList>
    </citation>
    <scope>NUCLEOTIDE SEQUENCE [LARGE SCALE GENOMIC DNA]</scope>
    <source>
        <strain evidence="2">WYCCWR 12678</strain>
    </source>
</reference>
<protein>
    <submittedName>
        <fullName evidence="1">Uncharacterized protein</fullName>
    </submittedName>
</protein>
<organism evidence="1 2">
    <name type="scientific">Effusibacillus consociatus</name>
    <dbReference type="NCBI Taxonomy" id="1117041"/>
    <lineage>
        <taxon>Bacteria</taxon>
        <taxon>Bacillati</taxon>
        <taxon>Bacillota</taxon>
        <taxon>Bacilli</taxon>
        <taxon>Bacillales</taxon>
        <taxon>Alicyclobacillaceae</taxon>
        <taxon>Effusibacillus</taxon>
    </lineage>
</organism>
<dbReference type="Proteomes" id="UP001596002">
    <property type="component" value="Unassembled WGS sequence"/>
</dbReference>
<dbReference type="EMBL" id="JBHSHC010000093">
    <property type="protein sequence ID" value="MFC4767874.1"/>
    <property type="molecule type" value="Genomic_DNA"/>
</dbReference>
<evidence type="ECO:0000313" key="2">
    <source>
        <dbReference type="Proteomes" id="UP001596002"/>
    </source>
</evidence>
<comment type="caution">
    <text evidence="1">The sequence shown here is derived from an EMBL/GenBank/DDBJ whole genome shotgun (WGS) entry which is preliminary data.</text>
</comment>
<sequence>MNKKLLIAGSLIGTTLISATFASGSNYELFNHNEPKSWEEADKTFGKYKGESQKDAEIGKETKSFHVKALKAVGIDVNESKLNNLATLTDKSGTNWTYTSYIQSSLIEDQIRAKYSLKAATSFIKVQEEAMNLFRQSGDTVPVILINPDLTKGQIVFARNEGNGDVVTVNISFDKNIDNWSILK</sequence>
<dbReference type="RefSeq" id="WP_380025796.1">
    <property type="nucleotide sequence ID" value="NZ_JBHSHC010000093.1"/>
</dbReference>
<proteinExistence type="predicted"/>
<evidence type="ECO:0000313" key="1">
    <source>
        <dbReference type="EMBL" id="MFC4767874.1"/>
    </source>
</evidence>
<gene>
    <name evidence="1" type="ORF">ACFO8Q_10970</name>
</gene>
<keyword evidence="2" id="KW-1185">Reference proteome</keyword>